<name>A0ABN1JPL6_9BURK</name>
<proteinExistence type="inferred from homology"/>
<keyword evidence="3" id="KW-0238">DNA-binding</keyword>
<evidence type="ECO:0000256" key="4">
    <source>
        <dbReference type="ARBA" id="ARBA00023163"/>
    </source>
</evidence>
<dbReference type="Gene3D" id="3.40.190.290">
    <property type="match status" value="1"/>
</dbReference>
<sequence length="352" mass="37689">MSTPTVDPSDLALFAHVADAGSFSKAADRLNLPKSTVSRRLSALESLLGERLMLRTTRRLTVTEFGAAVLEHARQVVAEVDSTLALAQHRQAEPSGVLRVSLPGDVAMLVLGNAIADFALRHPKVTLELDLSPRKVDLMAENVDLAVRMGELSDDAHMGARRLVTFHGALYASPAWAEAHAQLTHPSELVGERCALHALVLGARAGEPPPWSLSWRDQNGGLEVWTGLPTRRTLANSPAMLLQLAAAGLGVTAVADFFAYPYLRNGTLVQVLPGWTLPPVPAWAVFPERRLMPAKTRAFIDTLVNALAPCREHEAAASLRHALPALRPVAEPLPPPAAATAMAAAPQLEQTP</sequence>
<evidence type="ECO:0000256" key="1">
    <source>
        <dbReference type="ARBA" id="ARBA00009437"/>
    </source>
</evidence>
<dbReference type="PANTHER" id="PTHR30537">
    <property type="entry name" value="HTH-TYPE TRANSCRIPTIONAL REGULATOR"/>
    <property type="match status" value="1"/>
</dbReference>
<reference evidence="7" key="1">
    <citation type="journal article" date="2019" name="Int. J. Syst. Evol. Microbiol.">
        <title>The Global Catalogue of Microorganisms (GCM) 10K type strain sequencing project: providing services to taxonomists for standard genome sequencing and annotation.</title>
        <authorList>
            <consortium name="The Broad Institute Genomics Platform"/>
            <consortium name="The Broad Institute Genome Sequencing Center for Infectious Disease"/>
            <person name="Wu L."/>
            <person name="Ma J."/>
        </authorList>
    </citation>
    <scope>NUCLEOTIDE SEQUENCE [LARGE SCALE GENOMIC DNA]</scope>
    <source>
        <strain evidence="7">JCM 15503</strain>
    </source>
</reference>
<dbReference type="Gene3D" id="1.10.10.10">
    <property type="entry name" value="Winged helix-like DNA-binding domain superfamily/Winged helix DNA-binding domain"/>
    <property type="match status" value="1"/>
</dbReference>
<dbReference type="InterPro" id="IPR000847">
    <property type="entry name" value="LysR_HTH_N"/>
</dbReference>
<dbReference type="EMBL" id="BAAAEW010000004">
    <property type="protein sequence ID" value="GAA0744114.1"/>
    <property type="molecule type" value="Genomic_DNA"/>
</dbReference>
<evidence type="ECO:0000313" key="6">
    <source>
        <dbReference type="EMBL" id="GAA0744114.1"/>
    </source>
</evidence>
<evidence type="ECO:0000313" key="7">
    <source>
        <dbReference type="Proteomes" id="UP001500279"/>
    </source>
</evidence>
<dbReference type="Pfam" id="PF03466">
    <property type="entry name" value="LysR_substrate"/>
    <property type="match status" value="1"/>
</dbReference>
<evidence type="ECO:0000256" key="3">
    <source>
        <dbReference type="ARBA" id="ARBA00023125"/>
    </source>
</evidence>
<accession>A0ABN1JPL6</accession>
<keyword evidence="7" id="KW-1185">Reference proteome</keyword>
<dbReference type="InterPro" id="IPR036388">
    <property type="entry name" value="WH-like_DNA-bd_sf"/>
</dbReference>
<dbReference type="Pfam" id="PF00126">
    <property type="entry name" value="HTH_1"/>
    <property type="match status" value="1"/>
</dbReference>
<gene>
    <name evidence="6" type="ORF">GCM10009107_09310</name>
</gene>
<comment type="similarity">
    <text evidence="1">Belongs to the LysR transcriptional regulatory family.</text>
</comment>
<dbReference type="InterPro" id="IPR036390">
    <property type="entry name" value="WH_DNA-bd_sf"/>
</dbReference>
<evidence type="ECO:0000256" key="2">
    <source>
        <dbReference type="ARBA" id="ARBA00023015"/>
    </source>
</evidence>
<keyword evidence="4" id="KW-0804">Transcription</keyword>
<evidence type="ECO:0000259" key="5">
    <source>
        <dbReference type="PROSITE" id="PS50931"/>
    </source>
</evidence>
<dbReference type="PROSITE" id="PS50931">
    <property type="entry name" value="HTH_LYSR"/>
    <property type="match status" value="1"/>
</dbReference>
<dbReference type="SUPFAM" id="SSF53850">
    <property type="entry name" value="Periplasmic binding protein-like II"/>
    <property type="match status" value="1"/>
</dbReference>
<comment type="caution">
    <text evidence="6">The sequence shown here is derived from an EMBL/GenBank/DDBJ whole genome shotgun (WGS) entry which is preliminary data.</text>
</comment>
<keyword evidence="2" id="KW-0805">Transcription regulation</keyword>
<dbReference type="Proteomes" id="UP001500279">
    <property type="component" value="Unassembled WGS sequence"/>
</dbReference>
<dbReference type="InterPro" id="IPR005119">
    <property type="entry name" value="LysR_subst-bd"/>
</dbReference>
<dbReference type="InterPro" id="IPR058163">
    <property type="entry name" value="LysR-type_TF_proteobact-type"/>
</dbReference>
<dbReference type="RefSeq" id="WP_231010540.1">
    <property type="nucleotide sequence ID" value="NZ_BAAAEW010000004.1"/>
</dbReference>
<dbReference type="SUPFAM" id="SSF46785">
    <property type="entry name" value="Winged helix' DNA-binding domain"/>
    <property type="match status" value="1"/>
</dbReference>
<dbReference type="CDD" id="cd08422">
    <property type="entry name" value="PBP2_CrgA_like"/>
    <property type="match status" value="1"/>
</dbReference>
<dbReference type="PANTHER" id="PTHR30537:SF5">
    <property type="entry name" value="HTH-TYPE TRANSCRIPTIONAL ACTIVATOR TTDR-RELATED"/>
    <property type="match status" value="1"/>
</dbReference>
<feature type="domain" description="HTH lysR-type" evidence="5">
    <location>
        <begin position="6"/>
        <end position="63"/>
    </location>
</feature>
<protein>
    <submittedName>
        <fullName evidence="6">LysR family transcriptional regulator</fullName>
    </submittedName>
</protein>
<organism evidence="6 7">
    <name type="scientific">Ideonella azotifigens</name>
    <dbReference type="NCBI Taxonomy" id="513160"/>
    <lineage>
        <taxon>Bacteria</taxon>
        <taxon>Pseudomonadati</taxon>
        <taxon>Pseudomonadota</taxon>
        <taxon>Betaproteobacteria</taxon>
        <taxon>Burkholderiales</taxon>
        <taxon>Sphaerotilaceae</taxon>
        <taxon>Ideonella</taxon>
    </lineage>
</organism>